<sequence>MPRIIAGAYGGRRLVVASDATRPTSDRVREALFAALDARVDLTGMTVLDLFAGTGALGLEALSRGAASATFVDEDRRAVGGLRANIAACGAGEKSTVARRDATEFLRSAPGQRYDMIFCDPPYDLPDPALTDILALAGPMLGDGYFVLERAKRSKPPSWPPTLSPVLDKVYGDTRVAWAQPSQTKP</sequence>
<dbReference type="Pfam" id="PF03602">
    <property type="entry name" value="Cons_hypoth95"/>
    <property type="match status" value="1"/>
</dbReference>
<organism evidence="3 4">
    <name type="scientific">Gordonia araii NBRC 100433</name>
    <dbReference type="NCBI Taxonomy" id="1073574"/>
    <lineage>
        <taxon>Bacteria</taxon>
        <taxon>Bacillati</taxon>
        <taxon>Actinomycetota</taxon>
        <taxon>Actinomycetes</taxon>
        <taxon>Mycobacteriales</taxon>
        <taxon>Gordoniaceae</taxon>
        <taxon>Gordonia</taxon>
    </lineage>
</organism>
<accession>G7H563</accession>
<evidence type="ECO:0008006" key="5">
    <source>
        <dbReference type="Google" id="ProtNLM"/>
    </source>
</evidence>
<evidence type="ECO:0000313" key="4">
    <source>
        <dbReference type="Proteomes" id="UP000035088"/>
    </source>
</evidence>
<dbReference type="GO" id="GO:0031167">
    <property type="term" value="P:rRNA methylation"/>
    <property type="evidence" value="ECO:0007669"/>
    <property type="project" value="InterPro"/>
</dbReference>
<evidence type="ECO:0000256" key="1">
    <source>
        <dbReference type="ARBA" id="ARBA00022603"/>
    </source>
</evidence>
<reference evidence="3 4" key="1">
    <citation type="submission" date="2011-11" db="EMBL/GenBank/DDBJ databases">
        <title>Whole genome shotgun sequence of Gordonia araii NBRC 100433.</title>
        <authorList>
            <person name="Yoshida Y."/>
            <person name="Hosoyama A."/>
            <person name="Tsuchikane K."/>
            <person name="Katsumata H."/>
            <person name="Yamazaki S."/>
            <person name="Fujita N."/>
        </authorList>
    </citation>
    <scope>NUCLEOTIDE SEQUENCE [LARGE SCALE GENOMIC DNA]</scope>
    <source>
        <strain evidence="3 4">NBRC 100433</strain>
    </source>
</reference>
<name>G7H563_9ACTN</name>
<evidence type="ECO:0000256" key="2">
    <source>
        <dbReference type="ARBA" id="ARBA00022679"/>
    </source>
</evidence>
<dbReference type="PIRSF" id="PIRSF004553">
    <property type="entry name" value="CHP00095"/>
    <property type="match status" value="1"/>
</dbReference>
<dbReference type="PANTHER" id="PTHR43542">
    <property type="entry name" value="METHYLTRANSFERASE"/>
    <property type="match status" value="1"/>
</dbReference>
<evidence type="ECO:0000313" key="3">
    <source>
        <dbReference type="EMBL" id="GAB10988.1"/>
    </source>
</evidence>
<dbReference type="InterPro" id="IPR002052">
    <property type="entry name" value="DNA_methylase_N6_adenine_CS"/>
</dbReference>
<dbReference type="STRING" id="1073574.GOARA_063_01870"/>
<comment type="caution">
    <text evidence="3">The sequence shown here is derived from an EMBL/GenBank/DDBJ whole genome shotgun (WGS) entry which is preliminary data.</text>
</comment>
<dbReference type="InterPro" id="IPR029063">
    <property type="entry name" value="SAM-dependent_MTases_sf"/>
</dbReference>
<dbReference type="AlphaFoldDB" id="G7H563"/>
<keyword evidence="1" id="KW-0489">Methyltransferase</keyword>
<dbReference type="InterPro" id="IPR004398">
    <property type="entry name" value="RNA_MeTrfase_RsmD"/>
</dbReference>
<dbReference type="SUPFAM" id="SSF53335">
    <property type="entry name" value="S-adenosyl-L-methionine-dependent methyltransferases"/>
    <property type="match status" value="1"/>
</dbReference>
<dbReference type="NCBIfam" id="TIGR00095">
    <property type="entry name" value="16S rRNA (guanine(966)-N(2))-methyltransferase RsmD"/>
    <property type="match status" value="1"/>
</dbReference>
<protein>
    <recommendedName>
        <fullName evidence="5">Methyltransferase</fullName>
    </recommendedName>
</protein>
<dbReference type="EMBL" id="BAEE01000063">
    <property type="protein sequence ID" value="GAB10988.1"/>
    <property type="molecule type" value="Genomic_DNA"/>
</dbReference>
<dbReference type="Proteomes" id="UP000035088">
    <property type="component" value="Unassembled WGS sequence"/>
</dbReference>
<dbReference type="OrthoDB" id="9803017at2"/>
<proteinExistence type="predicted"/>
<gene>
    <name evidence="3" type="ORF">GOARA_063_01870</name>
</gene>
<keyword evidence="2" id="KW-0808">Transferase</keyword>
<dbReference type="RefSeq" id="WP_007323063.1">
    <property type="nucleotide sequence ID" value="NZ_BAEE01000063.1"/>
</dbReference>
<dbReference type="Gene3D" id="3.40.50.150">
    <property type="entry name" value="Vaccinia Virus protein VP39"/>
    <property type="match status" value="1"/>
</dbReference>
<dbReference type="PROSITE" id="PS00092">
    <property type="entry name" value="N6_MTASE"/>
    <property type="match status" value="1"/>
</dbReference>
<dbReference type="GO" id="GO:0008168">
    <property type="term" value="F:methyltransferase activity"/>
    <property type="evidence" value="ECO:0007669"/>
    <property type="project" value="UniProtKB-KW"/>
</dbReference>
<dbReference type="GO" id="GO:0003676">
    <property type="term" value="F:nucleic acid binding"/>
    <property type="evidence" value="ECO:0007669"/>
    <property type="project" value="InterPro"/>
</dbReference>
<dbReference type="PANTHER" id="PTHR43542:SF1">
    <property type="entry name" value="METHYLTRANSFERASE"/>
    <property type="match status" value="1"/>
</dbReference>
<keyword evidence="4" id="KW-1185">Reference proteome</keyword>
<dbReference type="CDD" id="cd02440">
    <property type="entry name" value="AdoMet_MTases"/>
    <property type="match status" value="1"/>
</dbReference>